<keyword evidence="4" id="KW-0508">mRNA splicing</keyword>
<feature type="domain" description="WW" evidence="7">
    <location>
        <begin position="47"/>
        <end position="75"/>
    </location>
</feature>
<feature type="compositionally biased region" description="Basic and acidic residues" evidence="6">
    <location>
        <begin position="657"/>
        <end position="676"/>
    </location>
</feature>
<proteinExistence type="predicted"/>
<keyword evidence="5" id="KW-0539">Nucleus</keyword>
<accession>A0A0F4ZGA8</accession>
<dbReference type="SUPFAM" id="SSF51045">
    <property type="entry name" value="WW domain"/>
    <property type="match status" value="2"/>
</dbReference>
<evidence type="ECO:0000313" key="10">
    <source>
        <dbReference type="Proteomes" id="UP000033483"/>
    </source>
</evidence>
<dbReference type="PROSITE" id="PS50020">
    <property type="entry name" value="WW_DOMAIN_2"/>
    <property type="match status" value="2"/>
</dbReference>
<dbReference type="FunFam" id="1.10.10.440:FF:000033">
    <property type="entry name" value="Formin binding protein (FNB3)"/>
    <property type="match status" value="1"/>
</dbReference>
<dbReference type="PANTHER" id="PTHR11864:SF0">
    <property type="entry name" value="PRP40 PRE-MRNA PROCESSING FACTOR 40 HOMOLOG A (YEAST)"/>
    <property type="match status" value="1"/>
</dbReference>
<dbReference type="InterPro" id="IPR002713">
    <property type="entry name" value="FF_domain"/>
</dbReference>
<dbReference type="GO" id="GO:0005685">
    <property type="term" value="C:U1 snRNP"/>
    <property type="evidence" value="ECO:0007669"/>
    <property type="project" value="TreeGrafter"/>
</dbReference>
<gene>
    <name evidence="9" type="ORF">TD95_002333</name>
</gene>
<dbReference type="AlphaFoldDB" id="A0A0F4ZGA8"/>
<feature type="region of interest" description="Disordered" evidence="6">
    <location>
        <begin position="86"/>
        <end position="175"/>
    </location>
</feature>
<feature type="domain" description="FF" evidence="8">
    <location>
        <begin position="247"/>
        <end position="303"/>
    </location>
</feature>
<evidence type="ECO:0000313" key="9">
    <source>
        <dbReference type="EMBL" id="KKA29126.1"/>
    </source>
</evidence>
<dbReference type="Gene3D" id="1.10.10.440">
    <property type="entry name" value="FF domain"/>
    <property type="match status" value="5"/>
</dbReference>
<evidence type="ECO:0000259" key="8">
    <source>
        <dbReference type="PROSITE" id="PS51676"/>
    </source>
</evidence>
<comment type="subcellular location">
    <subcellularLocation>
        <location evidence="1">Nucleus</location>
    </subcellularLocation>
</comment>
<dbReference type="InterPro" id="IPR036517">
    <property type="entry name" value="FF_domain_sf"/>
</dbReference>
<dbReference type="PROSITE" id="PS51676">
    <property type="entry name" value="FF"/>
    <property type="match status" value="4"/>
</dbReference>
<sequence length="907" mass="105683">MSAAGSWQAHTSAEGRTYYHNAVTGVTQWEKPEDLMTPSERALANQPWKEYTADGGRKYWYNTETKQSSWEMPEVYKRALGVQASSIPANPYAGGGFASASNRDNRDYRDRDRDRDRDHRDRDRDRDYRDRDRDRDRDRNERDFHRDNRGERDSYRPGAHNLDSMPPVFVPTTADPEFASPEEAEAAFVKLLKRSGVQSDWTWEQAIRATAKDPHYRAIRDPRDRKAAFEKYCEDVVEQDREKTKERMAKLRSDFETMLKSHSEIKHYTRWKTARAMIEGETIFRSTNNEEERRQLFIEYVIGLKKAYVENQAVLRKSGMDGLVELLGQLDLEPYTRWADAQKKIMATPSMQSDDKFQALSKFDILTAFQTHVKALERSFNESKQLNKAKKYRTERKNRDAFCALLTDLRKDGKITAATKWSQIFPLIEKDDRYLAMAGQAGSTAQELFWDVVEDEEKALRGVRNAILDVLDDKKFEVTSKTTFDEFQAVVRENKRVADTNLENLALLFERLQEKKLKRSEDERFPERLQRKAAENFKAYLRRLDPPISATDTYEKVKPRISRSEEFQFLYSDETRRSIFEKVQRRNKDRDDEDRDRQQRRRGATGADRASSDRDLYRERERDRSRGERSHRSGIGSGRRRSRSPTASASAEADPYEADRRKAIAERERNNSRRNAESLLDSAAPASSRDRDRDRLRSRDRERERDRDRERERERDRDRDRERDRERDRGVDRERERDRERDRDREYNRHRSRRDDDGYYERDRHLRDDDHVYLRRDRGGSYDELNYDDERPVVRRRRNEDEEDRRESKRSPAPESATAGDSSGQRQKSPAAAPATSIPAAVPAAAVSPAPSATDVPAADATAAKAMENTGDAAAKTNGTGKKSAGAKKTDEDVAMNSGSEEGEIEE</sequence>
<feature type="domain" description="FF" evidence="8">
    <location>
        <begin position="530"/>
        <end position="586"/>
    </location>
</feature>
<dbReference type="Proteomes" id="UP000033483">
    <property type="component" value="Unassembled WGS sequence"/>
</dbReference>
<evidence type="ECO:0000256" key="6">
    <source>
        <dbReference type="SAM" id="MobiDB-lite"/>
    </source>
</evidence>
<dbReference type="InterPro" id="IPR039726">
    <property type="entry name" value="Prp40-like"/>
</dbReference>
<dbReference type="SUPFAM" id="SSF81698">
    <property type="entry name" value="FF domain"/>
    <property type="match status" value="5"/>
</dbReference>
<evidence type="ECO:0000259" key="7">
    <source>
        <dbReference type="PROSITE" id="PS50020"/>
    </source>
</evidence>
<dbReference type="Gene3D" id="2.20.70.10">
    <property type="match status" value="2"/>
</dbReference>
<dbReference type="SMART" id="SM00441">
    <property type="entry name" value="FF"/>
    <property type="match status" value="5"/>
</dbReference>
<dbReference type="EMBL" id="LAEV01000969">
    <property type="protein sequence ID" value="KKA29126.1"/>
    <property type="molecule type" value="Genomic_DNA"/>
</dbReference>
<keyword evidence="2" id="KW-0507">mRNA processing</keyword>
<keyword evidence="10" id="KW-1185">Reference proteome</keyword>
<evidence type="ECO:0000256" key="2">
    <source>
        <dbReference type="ARBA" id="ARBA00022664"/>
    </source>
</evidence>
<protein>
    <recommendedName>
        <fullName evidence="11">Pre-mRNA-processing protein prp40</fullName>
    </recommendedName>
</protein>
<dbReference type="InterPro" id="IPR001202">
    <property type="entry name" value="WW_dom"/>
</dbReference>
<dbReference type="PANTHER" id="PTHR11864">
    <property type="entry name" value="PRE-MRNA-PROCESSING PROTEIN PRP40"/>
    <property type="match status" value="1"/>
</dbReference>
<dbReference type="PROSITE" id="PS01159">
    <property type="entry name" value="WW_DOMAIN_1"/>
    <property type="match status" value="2"/>
</dbReference>
<dbReference type="CDD" id="cd00201">
    <property type="entry name" value="WW"/>
    <property type="match status" value="2"/>
</dbReference>
<feature type="region of interest" description="Disordered" evidence="6">
    <location>
        <begin position="582"/>
        <end position="907"/>
    </location>
</feature>
<dbReference type="InterPro" id="IPR036020">
    <property type="entry name" value="WW_dom_sf"/>
</dbReference>
<reference evidence="9 10" key="1">
    <citation type="submission" date="2015-03" db="EMBL/GenBank/DDBJ databases">
        <authorList>
            <person name="Radwan O."/>
            <person name="Al-Naeli F.A."/>
            <person name="Rendon G.A."/>
            <person name="Fields C."/>
        </authorList>
    </citation>
    <scope>NUCLEOTIDE SEQUENCE [LARGE SCALE GENOMIC DNA]</scope>
    <source>
        <strain evidence="9">CR-DP1</strain>
    </source>
</reference>
<organism evidence="9 10">
    <name type="scientific">Thielaviopsis punctulata</name>
    <dbReference type="NCBI Taxonomy" id="72032"/>
    <lineage>
        <taxon>Eukaryota</taxon>
        <taxon>Fungi</taxon>
        <taxon>Dikarya</taxon>
        <taxon>Ascomycota</taxon>
        <taxon>Pezizomycotina</taxon>
        <taxon>Sordariomycetes</taxon>
        <taxon>Hypocreomycetidae</taxon>
        <taxon>Microascales</taxon>
        <taxon>Ceratocystidaceae</taxon>
        <taxon>Thielaviopsis</taxon>
    </lineage>
</organism>
<dbReference type="OrthoDB" id="187617at2759"/>
<feature type="compositionally biased region" description="Polar residues" evidence="6">
    <location>
        <begin position="819"/>
        <end position="828"/>
    </location>
</feature>
<evidence type="ECO:0008006" key="11">
    <source>
        <dbReference type="Google" id="ProtNLM"/>
    </source>
</evidence>
<feature type="compositionally biased region" description="Basic and acidic residues" evidence="6">
    <location>
        <begin position="103"/>
        <end position="155"/>
    </location>
</feature>
<evidence type="ECO:0000256" key="4">
    <source>
        <dbReference type="ARBA" id="ARBA00023187"/>
    </source>
</evidence>
<keyword evidence="3" id="KW-0677">Repeat</keyword>
<evidence type="ECO:0000256" key="1">
    <source>
        <dbReference type="ARBA" id="ARBA00004123"/>
    </source>
</evidence>
<dbReference type="GO" id="GO:0045292">
    <property type="term" value="P:mRNA cis splicing, via spliceosome"/>
    <property type="evidence" value="ECO:0007669"/>
    <property type="project" value="InterPro"/>
</dbReference>
<dbReference type="Pfam" id="PF01846">
    <property type="entry name" value="FF"/>
    <property type="match status" value="3"/>
</dbReference>
<dbReference type="Pfam" id="PF00397">
    <property type="entry name" value="WW"/>
    <property type="match status" value="2"/>
</dbReference>
<comment type="caution">
    <text evidence="9">The sequence shown here is derived from an EMBL/GenBank/DDBJ whole genome shotgun (WGS) entry which is preliminary data.</text>
</comment>
<feature type="compositionally biased region" description="Low complexity" evidence="6">
    <location>
        <begin position="644"/>
        <end position="653"/>
    </location>
</feature>
<dbReference type="Pfam" id="PF25432">
    <property type="entry name" value="FF_PRPF40A"/>
    <property type="match status" value="1"/>
</dbReference>
<feature type="compositionally biased region" description="Basic and acidic residues" evidence="6">
    <location>
        <begin position="688"/>
        <end position="781"/>
    </location>
</feature>
<dbReference type="GO" id="GO:0003723">
    <property type="term" value="F:RNA binding"/>
    <property type="evidence" value="ECO:0007669"/>
    <property type="project" value="TreeGrafter"/>
</dbReference>
<name>A0A0F4ZGA8_9PEZI</name>
<dbReference type="GO" id="GO:0071004">
    <property type="term" value="C:U2-type prespliceosome"/>
    <property type="evidence" value="ECO:0007669"/>
    <property type="project" value="TreeGrafter"/>
</dbReference>
<evidence type="ECO:0000256" key="5">
    <source>
        <dbReference type="ARBA" id="ARBA00023242"/>
    </source>
</evidence>
<feature type="domain" description="WW" evidence="7">
    <location>
        <begin position="1"/>
        <end position="34"/>
    </location>
</feature>
<dbReference type="FunFam" id="1.10.10.440:FF:000013">
    <property type="entry name" value="pre-mRNA-processing protein 40A isoform X1"/>
    <property type="match status" value="1"/>
</dbReference>
<feature type="compositionally biased region" description="Low complexity" evidence="6">
    <location>
        <begin position="830"/>
        <end position="884"/>
    </location>
</feature>
<feature type="compositionally biased region" description="Basic and acidic residues" evidence="6">
    <location>
        <begin position="610"/>
        <end position="631"/>
    </location>
</feature>
<feature type="domain" description="FF" evidence="8">
    <location>
        <begin position="181"/>
        <end position="235"/>
    </location>
</feature>
<dbReference type="SMART" id="SM00456">
    <property type="entry name" value="WW"/>
    <property type="match status" value="2"/>
</dbReference>
<feature type="domain" description="FF" evidence="8">
    <location>
        <begin position="393"/>
        <end position="455"/>
    </location>
</feature>
<evidence type="ECO:0000256" key="3">
    <source>
        <dbReference type="ARBA" id="ARBA00022737"/>
    </source>
</evidence>